<sequence>MADEDVAVSLSQRSPSQGDISGENGDEKVEQHRPFFSCQPLHTVSYSNSWDGVCAPAATGSCQTSGLDSLDDGYTPNAPCLDSQSESISDKVDEENKLCSLPSTDKKCDVEQLPPESAQSMDDSGLLDGGAKQQPEPLITEKQSSVDQTEKWEVETKQQSPPPSNSKHWSSNWGIEPCDKENNQFFSFSRSSQPQSVGAGLRNMGNTCFLNATLQCITHTVPLFKKLRCTDHSTPCSYEEDGFCSFCALKEHNEESIRRSGSVLMPARFKDNLSKLSSDFRPGQQEDAHEFLRCLLDNLHKCTLDPKSKGKPSSFDEESIVKQVFGGRLKSQLTCHECGHCSETFEPFLDLSLEIDQVDDLVAALESFTKVEQIGDAEDKLTCESCNVQVCKNKRLVLDKAPDVIAFQLKRFTTLDSSIEKIDKRVAYPSELDLEPFHSNPDNEELKYDLYGVVEHSGLPNYGHYVCAIRSSPSSWHLMNDSHVESITETSALHQEAYILFYVRQGMFPWFSSLLEEARSGASPVSVLDNIDPDCSTSGNSSSGDKFEIDEASQCKASLLPKEPNKSCSVDAFNSMNKKEQIRASLQDDVVMSCAPSATEITSTERPSTPPPRPKRRNPLSDLDVFDFENLDDEDTPLMPVAEHQTKAKKPKAASASKSLKGSCLDQNANRLIRSMPSARSKALLDCIHKQHNVEQGSRSGSRSDPLGKKKRKYGISVSVLQY</sequence>
<accession>A0ACD5Z3D0</accession>
<dbReference type="EnsemblPlants" id="AVESA.00010b.r2.6CG1084530.1">
    <property type="protein sequence ID" value="AVESA.00010b.r2.6CG1084530.1.CDS"/>
    <property type="gene ID" value="AVESA.00010b.r2.6CG1084530"/>
</dbReference>
<proteinExistence type="predicted"/>
<dbReference type="Proteomes" id="UP001732700">
    <property type="component" value="Chromosome 6C"/>
</dbReference>
<organism evidence="1 2">
    <name type="scientific">Avena sativa</name>
    <name type="common">Oat</name>
    <dbReference type="NCBI Taxonomy" id="4498"/>
    <lineage>
        <taxon>Eukaryota</taxon>
        <taxon>Viridiplantae</taxon>
        <taxon>Streptophyta</taxon>
        <taxon>Embryophyta</taxon>
        <taxon>Tracheophyta</taxon>
        <taxon>Spermatophyta</taxon>
        <taxon>Magnoliopsida</taxon>
        <taxon>Liliopsida</taxon>
        <taxon>Poales</taxon>
        <taxon>Poaceae</taxon>
        <taxon>BOP clade</taxon>
        <taxon>Pooideae</taxon>
        <taxon>Poodae</taxon>
        <taxon>Poeae</taxon>
        <taxon>Poeae Chloroplast Group 1 (Aveneae type)</taxon>
        <taxon>Aveninae</taxon>
        <taxon>Avena</taxon>
    </lineage>
</organism>
<protein>
    <submittedName>
        <fullName evidence="1">Uncharacterized protein</fullName>
    </submittedName>
</protein>
<evidence type="ECO:0000313" key="1">
    <source>
        <dbReference type="EnsemblPlants" id="AVESA.00010b.r2.6CG1084530.1.CDS"/>
    </source>
</evidence>
<reference evidence="1" key="1">
    <citation type="submission" date="2021-05" db="EMBL/GenBank/DDBJ databases">
        <authorList>
            <person name="Scholz U."/>
            <person name="Mascher M."/>
            <person name="Fiebig A."/>
        </authorList>
    </citation>
    <scope>NUCLEOTIDE SEQUENCE [LARGE SCALE GENOMIC DNA]</scope>
</reference>
<keyword evidence="2" id="KW-1185">Reference proteome</keyword>
<name>A0ACD5Z3D0_AVESA</name>
<reference evidence="1" key="2">
    <citation type="submission" date="2025-09" db="UniProtKB">
        <authorList>
            <consortium name="EnsemblPlants"/>
        </authorList>
    </citation>
    <scope>IDENTIFICATION</scope>
</reference>
<evidence type="ECO:0000313" key="2">
    <source>
        <dbReference type="Proteomes" id="UP001732700"/>
    </source>
</evidence>